<name>A0A7S4DZ24_9EUKA</name>
<dbReference type="EMBL" id="HBIV01045997">
    <property type="protein sequence ID" value="CAE0680414.1"/>
    <property type="molecule type" value="Transcribed_RNA"/>
</dbReference>
<proteinExistence type="predicted"/>
<dbReference type="PANTHER" id="PTHR34801">
    <property type="entry name" value="EXPRESSED PROTEIN"/>
    <property type="match status" value="1"/>
</dbReference>
<organism evidence="1">
    <name type="scientific">Lotharella globosa</name>
    <dbReference type="NCBI Taxonomy" id="91324"/>
    <lineage>
        <taxon>Eukaryota</taxon>
        <taxon>Sar</taxon>
        <taxon>Rhizaria</taxon>
        <taxon>Cercozoa</taxon>
        <taxon>Chlorarachniophyceae</taxon>
        <taxon>Lotharella</taxon>
    </lineage>
</organism>
<gene>
    <name evidence="1" type="ORF">LGLO00237_LOCUS32200</name>
</gene>
<sequence length="139" mass="15628">MFQDDTEDLSVSYLAKPFKFSKTKEEAFGDVMNVIQNYQVGHDNIDGGGFKVVTADKTKGYVYVQYESLKKGYIDDFEIILGPDGTAGFRTASRLGFLDLRVNAKRLNYIAEKLGELPGWETSPVTPKTHPNYFTLNRG</sequence>
<reference evidence="1" key="1">
    <citation type="submission" date="2021-01" db="EMBL/GenBank/DDBJ databases">
        <authorList>
            <person name="Corre E."/>
            <person name="Pelletier E."/>
            <person name="Niang G."/>
            <person name="Scheremetjew M."/>
            <person name="Finn R."/>
            <person name="Kale V."/>
            <person name="Holt S."/>
            <person name="Cochrane G."/>
            <person name="Meng A."/>
            <person name="Brown T."/>
            <person name="Cohen L."/>
        </authorList>
    </citation>
    <scope>NUCLEOTIDE SEQUENCE</scope>
    <source>
        <strain evidence="1">CCCM811</strain>
    </source>
</reference>
<protein>
    <recommendedName>
        <fullName evidence="2">DUF1499 domain-containing protein</fullName>
    </recommendedName>
</protein>
<dbReference type="InterPro" id="IPR010865">
    <property type="entry name" value="DUF1499"/>
</dbReference>
<dbReference type="Pfam" id="PF07386">
    <property type="entry name" value="DUF1499"/>
    <property type="match status" value="1"/>
</dbReference>
<evidence type="ECO:0000313" key="1">
    <source>
        <dbReference type="EMBL" id="CAE0680414.1"/>
    </source>
</evidence>
<accession>A0A7S4DZ24</accession>
<dbReference type="AlphaFoldDB" id="A0A7S4DZ24"/>
<evidence type="ECO:0008006" key="2">
    <source>
        <dbReference type="Google" id="ProtNLM"/>
    </source>
</evidence>
<dbReference type="PANTHER" id="PTHR34801:SF6">
    <property type="entry name" value="SLL1620 PROTEIN"/>
    <property type="match status" value="1"/>
</dbReference>